<keyword evidence="3" id="KW-0813">Transport</keyword>
<dbReference type="InterPro" id="IPR037224">
    <property type="entry name" value="PapC_N_sf"/>
</dbReference>
<dbReference type="Proteomes" id="UP000533461">
    <property type="component" value="Unassembled WGS sequence"/>
</dbReference>
<evidence type="ECO:0000256" key="7">
    <source>
        <dbReference type="ARBA" id="ARBA00023136"/>
    </source>
</evidence>
<keyword evidence="5" id="KW-0812">Transmembrane</keyword>
<evidence type="ECO:0000256" key="5">
    <source>
        <dbReference type="ARBA" id="ARBA00022692"/>
    </source>
</evidence>
<dbReference type="EMBL" id="JABXRP010000001">
    <property type="protein sequence ID" value="MBA8078667.1"/>
    <property type="molecule type" value="Genomic_DNA"/>
</dbReference>
<feature type="domain" description="PapC N-terminal" evidence="9">
    <location>
        <begin position="34"/>
        <end position="160"/>
    </location>
</feature>
<evidence type="ECO:0000256" key="4">
    <source>
        <dbReference type="ARBA" id="ARBA00022558"/>
    </source>
</evidence>
<proteinExistence type="inferred from homology"/>
<evidence type="ECO:0000256" key="6">
    <source>
        <dbReference type="ARBA" id="ARBA00022729"/>
    </source>
</evidence>
<evidence type="ECO:0000256" key="1">
    <source>
        <dbReference type="ARBA" id="ARBA00004571"/>
    </source>
</evidence>
<accession>A0A7W3DH58</accession>
<dbReference type="InterPro" id="IPR025885">
    <property type="entry name" value="PapC_N"/>
</dbReference>
<dbReference type="SUPFAM" id="SSF141729">
    <property type="entry name" value="FimD N-terminal domain-like"/>
    <property type="match status" value="1"/>
</dbReference>
<organism evidence="10 11">
    <name type="scientific">Enterobacter asburiae</name>
    <dbReference type="NCBI Taxonomy" id="61645"/>
    <lineage>
        <taxon>Bacteria</taxon>
        <taxon>Pseudomonadati</taxon>
        <taxon>Pseudomonadota</taxon>
        <taxon>Gammaproteobacteria</taxon>
        <taxon>Enterobacterales</taxon>
        <taxon>Enterobacteriaceae</taxon>
        <taxon>Enterobacter</taxon>
        <taxon>Enterobacter cloacae complex</taxon>
    </lineage>
</organism>
<reference evidence="10 11" key="1">
    <citation type="submission" date="2020-06" db="EMBL/GenBank/DDBJ databases">
        <title>REHAB project genomes.</title>
        <authorList>
            <person name="Shaw L.P."/>
        </authorList>
    </citation>
    <scope>NUCLEOTIDE SEQUENCE [LARGE SCALE GENOMIC DNA]</scope>
    <source>
        <strain evidence="10 11">RHBSTW-00074</strain>
    </source>
</reference>
<keyword evidence="7" id="KW-0472">Membrane</keyword>
<comment type="similarity">
    <text evidence="2">Belongs to the fimbrial export usher family.</text>
</comment>
<dbReference type="AlphaFoldDB" id="A0A7W3DH58"/>
<dbReference type="GO" id="GO:0009279">
    <property type="term" value="C:cell outer membrane"/>
    <property type="evidence" value="ECO:0007669"/>
    <property type="project" value="UniProtKB-SubCell"/>
</dbReference>
<keyword evidence="8" id="KW-0998">Cell outer membrane</keyword>
<keyword evidence="6" id="KW-0732">Signal</keyword>
<evidence type="ECO:0000256" key="2">
    <source>
        <dbReference type="ARBA" id="ARBA00008064"/>
    </source>
</evidence>
<sequence length="195" mass="21583">MSYERLFRPNPLLRCLGGVLLIASFSTLAREYRFSPSSLEGDMLAQQDIDLSLFSKSNAQLPGTYSSRVQVNEHRLSTTSIAYVSSPEGSLIPQLTPDMLRAWGVAIDQYPALLALPANKALPKDISNYIPQASARLDFSNMTLALSIPQASLRSTGRDYRHCCKVSDEAAFCLIQRPYISKTLLTRRISPRGSP</sequence>
<evidence type="ECO:0000256" key="8">
    <source>
        <dbReference type="ARBA" id="ARBA00023237"/>
    </source>
</evidence>
<dbReference type="GO" id="GO:0015473">
    <property type="term" value="F:fimbrial usher porin activity"/>
    <property type="evidence" value="ECO:0007669"/>
    <property type="project" value="InterPro"/>
</dbReference>
<evidence type="ECO:0000313" key="11">
    <source>
        <dbReference type="Proteomes" id="UP000533461"/>
    </source>
</evidence>
<comment type="subcellular location">
    <subcellularLocation>
        <location evidence="1">Cell outer membrane</location>
        <topology evidence="1">Multi-pass membrane protein</topology>
    </subcellularLocation>
</comment>
<dbReference type="Gene3D" id="3.10.20.410">
    <property type="match status" value="1"/>
</dbReference>
<comment type="caution">
    <text evidence="10">The sequence shown here is derived from an EMBL/GenBank/DDBJ whole genome shotgun (WGS) entry which is preliminary data.</text>
</comment>
<evidence type="ECO:0000313" key="10">
    <source>
        <dbReference type="EMBL" id="MBA8078667.1"/>
    </source>
</evidence>
<keyword evidence="4" id="KW-1029">Fimbrium biogenesis</keyword>
<gene>
    <name evidence="10" type="ORF">HV056_19285</name>
</gene>
<dbReference type="PANTHER" id="PTHR30451">
    <property type="entry name" value="OUTER MEMBRANE USHER PROTEIN"/>
    <property type="match status" value="1"/>
</dbReference>
<evidence type="ECO:0000256" key="3">
    <source>
        <dbReference type="ARBA" id="ARBA00022448"/>
    </source>
</evidence>
<dbReference type="Pfam" id="PF13954">
    <property type="entry name" value="PapC_N"/>
    <property type="match status" value="1"/>
</dbReference>
<protein>
    <recommendedName>
        <fullName evidence="9">PapC N-terminal domain-containing protein</fullName>
    </recommendedName>
</protein>
<dbReference type="GO" id="GO:0009297">
    <property type="term" value="P:pilus assembly"/>
    <property type="evidence" value="ECO:0007669"/>
    <property type="project" value="InterPro"/>
</dbReference>
<name>A0A7W3DH58_ENTAS</name>
<dbReference type="InterPro" id="IPR000015">
    <property type="entry name" value="Fimb_usher"/>
</dbReference>
<evidence type="ECO:0000259" key="9">
    <source>
        <dbReference type="Pfam" id="PF13954"/>
    </source>
</evidence>
<dbReference type="PANTHER" id="PTHR30451:SF21">
    <property type="entry name" value="FIMBRIAL USHER DOMAIN-CONTAINING PROTEIN YDET-RELATED"/>
    <property type="match status" value="1"/>
</dbReference>